<comment type="similarity">
    <text evidence="1">Belongs to the archease family.</text>
</comment>
<keyword evidence="3" id="KW-0479">Metal-binding</keyword>
<dbReference type="Gene3D" id="3.55.10.10">
    <property type="entry name" value="Archease domain"/>
    <property type="match status" value="1"/>
</dbReference>
<dbReference type="SUPFAM" id="SSF69819">
    <property type="entry name" value="MTH1598-like"/>
    <property type="match status" value="1"/>
</dbReference>
<reference evidence="6" key="1">
    <citation type="journal article" date="2014" name="Front. Microbiol.">
        <title>High frequency of phylogenetically diverse reductive dehalogenase-homologous genes in deep subseafloor sedimentary metagenomes.</title>
        <authorList>
            <person name="Kawai M."/>
            <person name="Futagami T."/>
            <person name="Toyoda A."/>
            <person name="Takaki Y."/>
            <person name="Nishi S."/>
            <person name="Hori S."/>
            <person name="Arai W."/>
            <person name="Tsubouchi T."/>
            <person name="Morono Y."/>
            <person name="Uchiyama I."/>
            <person name="Ito T."/>
            <person name="Fujiyama A."/>
            <person name="Inagaki F."/>
            <person name="Takami H."/>
        </authorList>
    </citation>
    <scope>NUCLEOTIDE SEQUENCE</scope>
    <source>
        <strain evidence="6">Expedition CK06-06</strain>
    </source>
</reference>
<accession>X0VDF4</accession>
<dbReference type="EMBL" id="BARS01037862">
    <property type="protein sequence ID" value="GAG16189.1"/>
    <property type="molecule type" value="Genomic_DNA"/>
</dbReference>
<feature type="non-terminal residue" evidence="6">
    <location>
        <position position="55"/>
    </location>
</feature>
<evidence type="ECO:0000256" key="1">
    <source>
        <dbReference type="ARBA" id="ARBA00007963"/>
    </source>
</evidence>
<organism evidence="6">
    <name type="scientific">marine sediment metagenome</name>
    <dbReference type="NCBI Taxonomy" id="412755"/>
    <lineage>
        <taxon>unclassified sequences</taxon>
        <taxon>metagenomes</taxon>
        <taxon>ecological metagenomes</taxon>
    </lineage>
</organism>
<dbReference type="InterPro" id="IPR036820">
    <property type="entry name" value="Archease_dom_sf"/>
</dbReference>
<comment type="caution">
    <text evidence="6">The sequence shown here is derived from an EMBL/GenBank/DDBJ whole genome shotgun (WGS) entry which is preliminary data.</text>
</comment>
<dbReference type="Pfam" id="PF01951">
    <property type="entry name" value="Archease"/>
    <property type="match status" value="1"/>
</dbReference>
<name>X0VDF4_9ZZZZ</name>
<proteinExistence type="inferred from homology"/>
<keyword evidence="2" id="KW-0819">tRNA processing</keyword>
<evidence type="ECO:0000313" key="6">
    <source>
        <dbReference type="EMBL" id="GAG16189.1"/>
    </source>
</evidence>
<evidence type="ECO:0000259" key="5">
    <source>
        <dbReference type="Pfam" id="PF01951"/>
    </source>
</evidence>
<keyword evidence="4" id="KW-0106">Calcium</keyword>
<sequence length="55" mass="6271">MKRYEVIDHTADIGIKTYGKDLKELFVNAAYGMFDILADLKNVRAKEQLAIKLKA</sequence>
<dbReference type="GO" id="GO:0046872">
    <property type="term" value="F:metal ion binding"/>
    <property type="evidence" value="ECO:0007669"/>
    <property type="project" value="UniProtKB-KW"/>
</dbReference>
<dbReference type="InterPro" id="IPR023572">
    <property type="entry name" value="Archease_dom"/>
</dbReference>
<feature type="domain" description="Archease" evidence="5">
    <location>
        <begin position="4"/>
        <end position="54"/>
    </location>
</feature>
<dbReference type="AlphaFoldDB" id="X0VDF4"/>
<evidence type="ECO:0000256" key="3">
    <source>
        <dbReference type="ARBA" id="ARBA00022723"/>
    </source>
</evidence>
<dbReference type="PANTHER" id="PTHR12682">
    <property type="entry name" value="ARCHEASE"/>
    <property type="match status" value="1"/>
</dbReference>
<evidence type="ECO:0000256" key="2">
    <source>
        <dbReference type="ARBA" id="ARBA00022694"/>
    </source>
</evidence>
<gene>
    <name evidence="6" type="ORF">S01H1_58001</name>
</gene>
<dbReference type="PANTHER" id="PTHR12682:SF11">
    <property type="entry name" value="PROTEIN ARCHEASE"/>
    <property type="match status" value="1"/>
</dbReference>
<dbReference type="InterPro" id="IPR002804">
    <property type="entry name" value="Archease"/>
</dbReference>
<dbReference type="GO" id="GO:0008033">
    <property type="term" value="P:tRNA processing"/>
    <property type="evidence" value="ECO:0007669"/>
    <property type="project" value="UniProtKB-KW"/>
</dbReference>
<protein>
    <recommendedName>
        <fullName evidence="5">Archease domain-containing protein</fullName>
    </recommendedName>
</protein>
<evidence type="ECO:0000256" key="4">
    <source>
        <dbReference type="ARBA" id="ARBA00022837"/>
    </source>
</evidence>